<comment type="similarity">
    <text evidence="2 8">Belongs to the 4-toluene sulfonate uptake permease (TSUP) (TC 2.A.102) family.</text>
</comment>
<name>A0ABY5H028_9GAMM</name>
<dbReference type="EMBL" id="CP073344">
    <property type="protein sequence ID" value="UTW05408.1"/>
    <property type="molecule type" value="Genomic_DNA"/>
</dbReference>
<organism evidence="9 10">
    <name type="scientific">Amphritea atlantica</name>
    <dbReference type="NCBI Taxonomy" id="355243"/>
    <lineage>
        <taxon>Bacteria</taxon>
        <taxon>Pseudomonadati</taxon>
        <taxon>Pseudomonadota</taxon>
        <taxon>Gammaproteobacteria</taxon>
        <taxon>Oceanospirillales</taxon>
        <taxon>Oceanospirillaceae</taxon>
        <taxon>Amphritea</taxon>
    </lineage>
</organism>
<dbReference type="Proteomes" id="UP001059950">
    <property type="component" value="Chromosome"/>
</dbReference>
<feature type="transmembrane region" description="Helical" evidence="8">
    <location>
        <begin position="221"/>
        <end position="242"/>
    </location>
</feature>
<keyword evidence="7 8" id="KW-0472">Membrane</keyword>
<keyword evidence="4 8" id="KW-1003">Cell membrane</keyword>
<evidence type="ECO:0000256" key="1">
    <source>
        <dbReference type="ARBA" id="ARBA00004651"/>
    </source>
</evidence>
<evidence type="ECO:0000256" key="7">
    <source>
        <dbReference type="ARBA" id="ARBA00023136"/>
    </source>
</evidence>
<dbReference type="InterPro" id="IPR052017">
    <property type="entry name" value="TSUP"/>
</dbReference>
<evidence type="ECO:0000313" key="10">
    <source>
        <dbReference type="Proteomes" id="UP001059950"/>
    </source>
</evidence>
<keyword evidence="6 8" id="KW-1133">Transmembrane helix</keyword>
<reference evidence="9" key="1">
    <citation type="submission" date="2021-04" db="EMBL/GenBank/DDBJ databases">
        <title>Oceanospirillales bacteria with DddD are important DMSP degraders in coastal seawater.</title>
        <authorList>
            <person name="Liu J."/>
        </authorList>
    </citation>
    <scope>NUCLEOTIDE SEQUENCE</scope>
    <source>
        <strain evidence="9">GY6</strain>
    </source>
</reference>
<feature type="transmembrane region" description="Helical" evidence="8">
    <location>
        <begin position="163"/>
        <end position="180"/>
    </location>
</feature>
<keyword evidence="5 8" id="KW-0812">Transmembrane</keyword>
<dbReference type="InterPro" id="IPR002781">
    <property type="entry name" value="TM_pro_TauE-like"/>
</dbReference>
<evidence type="ECO:0000256" key="2">
    <source>
        <dbReference type="ARBA" id="ARBA00009142"/>
    </source>
</evidence>
<gene>
    <name evidence="9" type="ORF">KDX31_15085</name>
</gene>
<dbReference type="Pfam" id="PF01925">
    <property type="entry name" value="TauE"/>
    <property type="match status" value="1"/>
</dbReference>
<evidence type="ECO:0000256" key="6">
    <source>
        <dbReference type="ARBA" id="ARBA00022989"/>
    </source>
</evidence>
<evidence type="ECO:0000313" key="9">
    <source>
        <dbReference type="EMBL" id="UTW05408.1"/>
    </source>
</evidence>
<accession>A0ABY5H028</accession>
<keyword evidence="10" id="KW-1185">Reference proteome</keyword>
<evidence type="ECO:0000256" key="5">
    <source>
        <dbReference type="ARBA" id="ARBA00022692"/>
    </source>
</evidence>
<evidence type="ECO:0000256" key="4">
    <source>
        <dbReference type="ARBA" id="ARBA00022475"/>
    </source>
</evidence>
<proteinExistence type="inferred from homology"/>
<protein>
    <recommendedName>
        <fullName evidence="8">Probable membrane transporter protein</fullName>
    </recommendedName>
</protein>
<evidence type="ECO:0000256" key="8">
    <source>
        <dbReference type="RuleBase" id="RU363041"/>
    </source>
</evidence>
<feature type="transmembrane region" description="Helical" evidence="8">
    <location>
        <begin position="42"/>
        <end position="61"/>
    </location>
</feature>
<feature type="transmembrane region" description="Helical" evidence="8">
    <location>
        <begin position="82"/>
        <end position="115"/>
    </location>
</feature>
<comment type="subcellular location">
    <subcellularLocation>
        <location evidence="1 8">Cell membrane</location>
        <topology evidence="1 8">Multi-pass membrane protein</topology>
    </subcellularLocation>
</comment>
<sequence>MLYTLPELLAVLIVTCGIALQTVVGIGYGLVAAPLLYLIDPAYVPGPVLLVGFGLALMMVIRERRALRWRRVLPAIFARVPGAWCGAALLVALPQYALSLFFGFSVLTAVLLSLWRFSIPTTGTSLTIAGFFSGLMGTATSVGGPPIALVYQQQDRITARSEIAAFLLIGTPVSILMLIYKGSLDWHSAQLSLKMLPGLFLGFFLARLIDGKLTATSAKPLLLAVSGASALMVAIKGLIGWLG</sequence>
<evidence type="ECO:0000256" key="3">
    <source>
        <dbReference type="ARBA" id="ARBA00022448"/>
    </source>
</evidence>
<keyword evidence="3" id="KW-0813">Transport</keyword>
<feature type="transmembrane region" description="Helical" evidence="8">
    <location>
        <begin position="127"/>
        <end position="151"/>
    </location>
</feature>
<dbReference type="PANTHER" id="PTHR30269">
    <property type="entry name" value="TRANSMEMBRANE PROTEIN YFCA"/>
    <property type="match status" value="1"/>
</dbReference>
<feature type="transmembrane region" description="Helical" evidence="8">
    <location>
        <begin position="7"/>
        <end position="30"/>
    </location>
</feature>
<feature type="transmembrane region" description="Helical" evidence="8">
    <location>
        <begin position="192"/>
        <end position="209"/>
    </location>
</feature>
<dbReference type="PANTHER" id="PTHR30269:SF37">
    <property type="entry name" value="MEMBRANE TRANSPORTER PROTEIN"/>
    <property type="match status" value="1"/>
</dbReference>